<dbReference type="GO" id="GO:0005886">
    <property type="term" value="C:plasma membrane"/>
    <property type="evidence" value="ECO:0007669"/>
    <property type="project" value="TreeGrafter"/>
</dbReference>
<keyword evidence="10" id="KW-1185">Reference proteome</keyword>
<dbReference type="Pfam" id="PF00015">
    <property type="entry name" value="MCPsignal"/>
    <property type="match status" value="1"/>
</dbReference>
<feature type="domain" description="HAMP" evidence="8">
    <location>
        <begin position="217"/>
        <end position="269"/>
    </location>
</feature>
<dbReference type="CDD" id="cd06225">
    <property type="entry name" value="HAMP"/>
    <property type="match status" value="1"/>
</dbReference>
<dbReference type="Gene3D" id="3.30.450.20">
    <property type="entry name" value="PAS domain"/>
    <property type="match status" value="1"/>
</dbReference>
<sequence length="531" mass="55845">MRHNLAVSATEYHLEDGRPIVSKTDLKGKITFVNPYFVEVSGYAEHELLGAAHNIERHTDMPQAVFADLWATLHQGLPWSGILKNRRKNGDFYWVQANITPVMDHGRIVGYMSVRTKATREQIAEAEQLYRSVASGAGVVIKQGRAARTGFIGALQSLRTLTVKARITIGLVAFSGMFITMGTIGVTNLQGSAASWMGWLAFVGLLFTALQAYAFHMAVAGPLSRALDVARTLAGGDLTASIDTSRADDMGQMLRALQQMNVTLRAVVGDVSANVGLMQAATRDIAAGNLNLSSRTESQASSLAQTASSMGEFATAVQRNAEHARQASTLAASTTDVATRGGESVAKVGATMGDISTSARKIVDIIGIIDGIAFQTNILALNAAVEAARAGEQGRGFAVVATEVRSLAQRSASAAKEIKGLIDNSVQQVELGNKLVAEAGQTMAEIIGSVQRVAGIMGEIADASHGQTSGIAQVNRAVADMDQGTQQNAALVEQAAAAAASLDEQAGQLARAVSVFRVEGAQNNSLRRLAA</sequence>
<dbReference type="Gene3D" id="1.10.287.950">
    <property type="entry name" value="Methyl-accepting chemotaxis protein"/>
    <property type="match status" value="1"/>
</dbReference>
<dbReference type="InterPro" id="IPR035965">
    <property type="entry name" value="PAS-like_dom_sf"/>
</dbReference>
<evidence type="ECO:0000313" key="9">
    <source>
        <dbReference type="EMBL" id="MTW03613.1"/>
    </source>
</evidence>
<dbReference type="PROSITE" id="PS50885">
    <property type="entry name" value="HAMP"/>
    <property type="match status" value="1"/>
</dbReference>
<dbReference type="InterPro" id="IPR003660">
    <property type="entry name" value="HAMP_dom"/>
</dbReference>
<dbReference type="InterPro" id="IPR004089">
    <property type="entry name" value="MCPsignal_dom"/>
</dbReference>
<dbReference type="GO" id="GO:0004888">
    <property type="term" value="F:transmembrane signaling receptor activity"/>
    <property type="evidence" value="ECO:0007669"/>
    <property type="project" value="InterPro"/>
</dbReference>
<keyword evidence="5" id="KW-0812">Transmembrane</keyword>
<dbReference type="CDD" id="cd11386">
    <property type="entry name" value="MCP_signal"/>
    <property type="match status" value="1"/>
</dbReference>
<dbReference type="SMART" id="SM00086">
    <property type="entry name" value="PAC"/>
    <property type="match status" value="1"/>
</dbReference>
<feature type="transmembrane region" description="Helical" evidence="5">
    <location>
        <begin position="167"/>
        <end position="187"/>
    </location>
</feature>
<dbReference type="NCBIfam" id="TIGR00229">
    <property type="entry name" value="sensory_box"/>
    <property type="match status" value="1"/>
</dbReference>
<keyword evidence="5" id="KW-1133">Transmembrane helix</keyword>
<dbReference type="PROSITE" id="PS50112">
    <property type="entry name" value="PAS"/>
    <property type="match status" value="1"/>
</dbReference>
<dbReference type="AlphaFoldDB" id="A0A6L6Q193"/>
<dbReference type="Pfam" id="PF08447">
    <property type="entry name" value="PAS_3"/>
    <property type="match status" value="1"/>
</dbReference>
<protein>
    <submittedName>
        <fullName evidence="9">PAS domain-containing protein</fullName>
    </submittedName>
</protein>
<organism evidence="9 10">
    <name type="scientific">Pseudoduganella ginsengisoli</name>
    <dbReference type="NCBI Taxonomy" id="1462440"/>
    <lineage>
        <taxon>Bacteria</taxon>
        <taxon>Pseudomonadati</taxon>
        <taxon>Pseudomonadota</taxon>
        <taxon>Betaproteobacteria</taxon>
        <taxon>Burkholderiales</taxon>
        <taxon>Oxalobacteraceae</taxon>
        <taxon>Telluria group</taxon>
        <taxon>Pseudoduganella</taxon>
    </lineage>
</organism>
<reference evidence="9 10" key="1">
    <citation type="submission" date="2019-11" db="EMBL/GenBank/DDBJ databases">
        <title>Type strains purchased from KCTC, JCM and DSMZ.</title>
        <authorList>
            <person name="Lu H."/>
        </authorList>
    </citation>
    <scope>NUCLEOTIDE SEQUENCE [LARGE SCALE GENOMIC DNA]</scope>
    <source>
        <strain evidence="9 10">KCTC 42409</strain>
    </source>
</reference>
<dbReference type="PANTHER" id="PTHR43531">
    <property type="entry name" value="PROTEIN ICFG"/>
    <property type="match status" value="1"/>
</dbReference>
<accession>A0A6L6Q193</accession>
<dbReference type="PRINTS" id="PR00260">
    <property type="entry name" value="CHEMTRNSDUCR"/>
</dbReference>
<dbReference type="InterPro" id="IPR000014">
    <property type="entry name" value="PAS"/>
</dbReference>
<name>A0A6L6Q193_9BURK</name>
<evidence type="ECO:0000256" key="3">
    <source>
        <dbReference type="ARBA" id="ARBA00029447"/>
    </source>
</evidence>
<dbReference type="Pfam" id="PF00672">
    <property type="entry name" value="HAMP"/>
    <property type="match status" value="1"/>
</dbReference>
<dbReference type="GO" id="GO:0007165">
    <property type="term" value="P:signal transduction"/>
    <property type="evidence" value="ECO:0007669"/>
    <property type="project" value="UniProtKB-KW"/>
</dbReference>
<feature type="domain" description="PAS" evidence="7">
    <location>
        <begin position="25"/>
        <end position="50"/>
    </location>
</feature>
<gene>
    <name evidence="9" type="ORF">GM668_16145</name>
</gene>
<evidence type="ECO:0000256" key="4">
    <source>
        <dbReference type="PROSITE-ProRule" id="PRU00284"/>
    </source>
</evidence>
<feature type="transmembrane region" description="Helical" evidence="5">
    <location>
        <begin position="193"/>
        <end position="215"/>
    </location>
</feature>
<dbReference type="InterPro" id="IPR004090">
    <property type="entry name" value="Chemotax_Me-accpt_rcpt"/>
</dbReference>
<comment type="similarity">
    <text evidence="3">Belongs to the methyl-accepting chemotaxis (MCP) protein family.</text>
</comment>
<dbReference type="PROSITE" id="PS50111">
    <property type="entry name" value="CHEMOTAXIS_TRANSDUC_2"/>
    <property type="match status" value="1"/>
</dbReference>
<comment type="subcellular location">
    <subcellularLocation>
        <location evidence="1">Membrane</location>
    </subcellularLocation>
</comment>
<evidence type="ECO:0000259" key="6">
    <source>
        <dbReference type="PROSITE" id="PS50111"/>
    </source>
</evidence>
<dbReference type="RefSeq" id="WP_155439986.1">
    <property type="nucleotide sequence ID" value="NZ_WNLA01000010.1"/>
</dbReference>
<comment type="caution">
    <text evidence="9">The sequence shown here is derived from an EMBL/GenBank/DDBJ whole genome shotgun (WGS) entry which is preliminary data.</text>
</comment>
<evidence type="ECO:0000256" key="5">
    <source>
        <dbReference type="SAM" id="Phobius"/>
    </source>
</evidence>
<proteinExistence type="inferred from homology"/>
<evidence type="ECO:0000256" key="2">
    <source>
        <dbReference type="ARBA" id="ARBA00022481"/>
    </source>
</evidence>
<keyword evidence="5" id="KW-0472">Membrane</keyword>
<keyword evidence="4" id="KW-0807">Transducer</keyword>
<dbReference type="SUPFAM" id="SSF58104">
    <property type="entry name" value="Methyl-accepting chemotaxis protein (MCP) signaling domain"/>
    <property type="match status" value="1"/>
</dbReference>
<dbReference type="OrthoDB" id="9806477at2"/>
<dbReference type="EMBL" id="WNLA01000010">
    <property type="protein sequence ID" value="MTW03613.1"/>
    <property type="molecule type" value="Genomic_DNA"/>
</dbReference>
<feature type="domain" description="Methyl-accepting transducer" evidence="6">
    <location>
        <begin position="274"/>
        <end position="503"/>
    </location>
</feature>
<dbReference type="PANTHER" id="PTHR43531:SF14">
    <property type="entry name" value="METHYL-ACCEPTING CHEMOTAXIS PROTEIN I-RELATED"/>
    <property type="match status" value="1"/>
</dbReference>
<keyword evidence="2" id="KW-0488">Methylation</keyword>
<evidence type="ECO:0000313" key="10">
    <source>
        <dbReference type="Proteomes" id="UP000484015"/>
    </source>
</evidence>
<dbReference type="SUPFAM" id="SSF55785">
    <property type="entry name" value="PYP-like sensor domain (PAS domain)"/>
    <property type="match status" value="1"/>
</dbReference>
<dbReference type="InterPro" id="IPR001610">
    <property type="entry name" value="PAC"/>
</dbReference>
<evidence type="ECO:0000256" key="1">
    <source>
        <dbReference type="ARBA" id="ARBA00004370"/>
    </source>
</evidence>
<dbReference type="Proteomes" id="UP000484015">
    <property type="component" value="Unassembled WGS sequence"/>
</dbReference>
<dbReference type="InterPro" id="IPR051310">
    <property type="entry name" value="MCP_chemotaxis"/>
</dbReference>
<dbReference type="GO" id="GO:0006935">
    <property type="term" value="P:chemotaxis"/>
    <property type="evidence" value="ECO:0007669"/>
    <property type="project" value="InterPro"/>
</dbReference>
<dbReference type="SMART" id="SM00283">
    <property type="entry name" value="MA"/>
    <property type="match status" value="1"/>
</dbReference>
<dbReference type="InterPro" id="IPR013655">
    <property type="entry name" value="PAS_fold_3"/>
</dbReference>
<dbReference type="FunFam" id="1.10.287.950:FF:000001">
    <property type="entry name" value="Methyl-accepting chemotaxis sensory transducer"/>
    <property type="match status" value="1"/>
</dbReference>
<dbReference type="CDD" id="cd00130">
    <property type="entry name" value="PAS"/>
    <property type="match status" value="1"/>
</dbReference>
<evidence type="ECO:0000259" key="7">
    <source>
        <dbReference type="PROSITE" id="PS50112"/>
    </source>
</evidence>
<dbReference type="SMART" id="SM00304">
    <property type="entry name" value="HAMP"/>
    <property type="match status" value="2"/>
</dbReference>
<evidence type="ECO:0000259" key="8">
    <source>
        <dbReference type="PROSITE" id="PS50885"/>
    </source>
</evidence>